<evidence type="ECO:0000313" key="4">
    <source>
        <dbReference type="EMBL" id="CAK9163137.1"/>
    </source>
</evidence>
<reference evidence="4 5" key="1">
    <citation type="submission" date="2024-02" db="EMBL/GenBank/DDBJ databases">
        <authorList>
            <person name="Vignale AGUSTIN F."/>
            <person name="Sosa J E."/>
            <person name="Modenutti C."/>
        </authorList>
    </citation>
    <scope>NUCLEOTIDE SEQUENCE [LARGE SCALE GENOMIC DNA]</scope>
</reference>
<dbReference type="Gene3D" id="3.40.50.2000">
    <property type="entry name" value="Glycogen Phosphorylase B"/>
    <property type="match status" value="2"/>
</dbReference>
<dbReference type="AlphaFoldDB" id="A0ABC8T7R1"/>
<name>A0ABC8T7R1_9AQUA</name>
<dbReference type="CDD" id="cd03784">
    <property type="entry name" value="GT1_Gtf-like"/>
    <property type="match status" value="1"/>
</dbReference>
<evidence type="ECO:0000256" key="2">
    <source>
        <dbReference type="ARBA" id="ARBA00022679"/>
    </source>
</evidence>
<dbReference type="SUPFAM" id="SSF53756">
    <property type="entry name" value="UDP-Glycosyltransferase/glycogen phosphorylase"/>
    <property type="match status" value="1"/>
</dbReference>
<dbReference type="Pfam" id="PF00201">
    <property type="entry name" value="UDPGT"/>
    <property type="match status" value="1"/>
</dbReference>
<proteinExistence type="inferred from homology"/>
<protein>
    <recommendedName>
        <fullName evidence="6">UDP-glycosyltransferases domain-containing protein</fullName>
    </recommendedName>
</protein>
<dbReference type="Proteomes" id="UP001642360">
    <property type="component" value="Unassembled WGS sequence"/>
</dbReference>
<comment type="caution">
    <text evidence="4">The sequence shown here is derived from an EMBL/GenBank/DDBJ whole genome shotgun (WGS) entry which is preliminary data.</text>
</comment>
<keyword evidence="3" id="KW-0328">Glycosyltransferase</keyword>
<dbReference type="PANTHER" id="PTHR11926:SF774">
    <property type="entry name" value="UDP-GLYCOSYLTRANSFERASE 85A1-RELATED"/>
    <property type="match status" value="1"/>
</dbReference>
<dbReference type="GO" id="GO:0035251">
    <property type="term" value="F:UDP-glucosyltransferase activity"/>
    <property type="evidence" value="ECO:0007669"/>
    <property type="project" value="UniProtKB-ARBA"/>
</dbReference>
<evidence type="ECO:0000256" key="3">
    <source>
        <dbReference type="RuleBase" id="RU003718"/>
    </source>
</evidence>
<keyword evidence="2 3" id="KW-0808">Transferase</keyword>
<accession>A0ABC8T7R1</accession>
<gene>
    <name evidence="4" type="ORF">ILEXP_LOCUS32102</name>
</gene>
<dbReference type="PROSITE" id="PS00375">
    <property type="entry name" value="UDPGT"/>
    <property type="match status" value="1"/>
</dbReference>
<sequence>MGSAPAPTAHKPHAVYSSYLRNGYLDTVIDWIPGMKDMRLRDFPSFIRTTDPNDLMMDFMARETDRCSLASAIIFNTFDALEHYVIEALSSMCPPIYSIGPLHLLVNQLPQSSLKSVGSSLWKEEPECLQWLNSKKSNSVVYVNFGSITVMTREQLIELAWGLANSKKNFLWIIRDDLVVGDSASAILTPAFIDETRERGLISRWCPQEKVLGHPSIGGFLTHCGWNSTIESLSSGVPMVCWPFFADQQINCRYACTEWGVGLEIDNDMKRDEVEKLVRELMDGEKGKKMKKKAMEWKKLAEEAIVSGGSSYLNFDKLVNDVLLSKP</sequence>
<dbReference type="InterPro" id="IPR035595">
    <property type="entry name" value="UDP_glycos_trans_CS"/>
</dbReference>
<dbReference type="FunFam" id="3.40.50.2000:FF:000027">
    <property type="entry name" value="Glycosyltransferase"/>
    <property type="match status" value="1"/>
</dbReference>
<comment type="similarity">
    <text evidence="1 3">Belongs to the UDP-glycosyltransferase family.</text>
</comment>
<dbReference type="EMBL" id="CAUOFW020003959">
    <property type="protein sequence ID" value="CAK9163137.1"/>
    <property type="molecule type" value="Genomic_DNA"/>
</dbReference>
<keyword evidence="5" id="KW-1185">Reference proteome</keyword>
<dbReference type="PANTHER" id="PTHR11926">
    <property type="entry name" value="GLUCOSYL/GLUCURONOSYL TRANSFERASES"/>
    <property type="match status" value="1"/>
</dbReference>
<evidence type="ECO:0000313" key="5">
    <source>
        <dbReference type="Proteomes" id="UP001642360"/>
    </source>
</evidence>
<evidence type="ECO:0000256" key="1">
    <source>
        <dbReference type="ARBA" id="ARBA00009995"/>
    </source>
</evidence>
<organism evidence="4 5">
    <name type="scientific">Ilex paraguariensis</name>
    <name type="common">yerba mate</name>
    <dbReference type="NCBI Taxonomy" id="185542"/>
    <lineage>
        <taxon>Eukaryota</taxon>
        <taxon>Viridiplantae</taxon>
        <taxon>Streptophyta</taxon>
        <taxon>Embryophyta</taxon>
        <taxon>Tracheophyta</taxon>
        <taxon>Spermatophyta</taxon>
        <taxon>Magnoliopsida</taxon>
        <taxon>eudicotyledons</taxon>
        <taxon>Gunneridae</taxon>
        <taxon>Pentapetalae</taxon>
        <taxon>asterids</taxon>
        <taxon>campanulids</taxon>
        <taxon>Aquifoliales</taxon>
        <taxon>Aquifoliaceae</taxon>
        <taxon>Ilex</taxon>
    </lineage>
</organism>
<dbReference type="InterPro" id="IPR002213">
    <property type="entry name" value="UDP_glucos_trans"/>
</dbReference>
<evidence type="ECO:0008006" key="6">
    <source>
        <dbReference type="Google" id="ProtNLM"/>
    </source>
</evidence>